<dbReference type="EC" id="2.7.11.1" evidence="1"/>
<evidence type="ECO:0000313" key="8">
    <source>
        <dbReference type="Proteomes" id="UP000007431"/>
    </source>
</evidence>
<dbReference type="PANTHER" id="PTHR48012">
    <property type="entry name" value="STERILE20-LIKE KINASE, ISOFORM B-RELATED"/>
    <property type="match status" value="1"/>
</dbReference>
<keyword evidence="5" id="KW-0808">Transferase</keyword>
<keyword evidence="5" id="KW-0723">Serine/threonine-protein kinase</keyword>
<proteinExistence type="inferred from homology"/>
<comment type="similarity">
    <text evidence="5">Belongs to the protein kinase superfamily.</text>
</comment>
<reference evidence="7 8" key="1">
    <citation type="journal article" date="2010" name="Nat. Biotechnol.">
        <title>Genome sequence of the model mushroom Schizophyllum commune.</title>
        <authorList>
            <person name="Ohm R.A."/>
            <person name="de Jong J.F."/>
            <person name="Lugones L.G."/>
            <person name="Aerts A."/>
            <person name="Kothe E."/>
            <person name="Stajich J.E."/>
            <person name="de Vries R.P."/>
            <person name="Record E."/>
            <person name="Levasseur A."/>
            <person name="Baker S.E."/>
            <person name="Bartholomew K.A."/>
            <person name="Coutinho P.M."/>
            <person name="Erdmann S."/>
            <person name="Fowler T.J."/>
            <person name="Gathman A.C."/>
            <person name="Lombard V."/>
            <person name="Henrissat B."/>
            <person name="Knabe N."/>
            <person name="Kuees U."/>
            <person name="Lilly W.W."/>
            <person name="Lindquist E."/>
            <person name="Lucas S."/>
            <person name="Magnuson J.K."/>
            <person name="Piumi F."/>
            <person name="Raudaskoski M."/>
            <person name="Salamov A."/>
            <person name="Schmutz J."/>
            <person name="Schwarze F.W.M.R."/>
            <person name="vanKuyk P.A."/>
            <person name="Horton J.S."/>
            <person name="Grigoriev I.V."/>
            <person name="Woesten H.A.B."/>
        </authorList>
    </citation>
    <scope>NUCLEOTIDE SEQUENCE [LARGE SCALE GENOMIC DNA]</scope>
    <source>
        <strain evidence="8">H4-8 / FGSC 9210</strain>
    </source>
</reference>
<evidence type="ECO:0000256" key="1">
    <source>
        <dbReference type="ARBA" id="ARBA00012513"/>
    </source>
</evidence>
<dbReference type="InterPro" id="IPR017441">
    <property type="entry name" value="Protein_kinase_ATP_BS"/>
</dbReference>
<dbReference type="InterPro" id="IPR050629">
    <property type="entry name" value="STE20/SPS1-PAK"/>
</dbReference>
<protein>
    <recommendedName>
        <fullName evidence="1">non-specific serine/threonine protein kinase</fullName>
        <ecNumber evidence="1">2.7.11.1</ecNumber>
    </recommendedName>
</protein>
<dbReference type="FunFam" id="1.10.510.10:FF:000421">
    <property type="entry name" value="Serine/threonine-protein kinase PAK 6"/>
    <property type="match status" value="1"/>
</dbReference>
<name>D8Q8L5_SCHCM</name>
<accession>D8Q8L5</accession>
<feature type="domain" description="Protein kinase" evidence="6">
    <location>
        <begin position="12"/>
        <end position="272"/>
    </location>
</feature>
<dbReference type="InterPro" id="IPR011009">
    <property type="entry name" value="Kinase-like_dom_sf"/>
</dbReference>
<evidence type="ECO:0000256" key="5">
    <source>
        <dbReference type="RuleBase" id="RU000304"/>
    </source>
</evidence>
<dbReference type="Gene3D" id="3.30.200.20">
    <property type="entry name" value="Phosphorylase Kinase, domain 1"/>
    <property type="match status" value="1"/>
</dbReference>
<dbReference type="GO" id="GO:0005524">
    <property type="term" value="F:ATP binding"/>
    <property type="evidence" value="ECO:0007669"/>
    <property type="project" value="UniProtKB-UniRule"/>
</dbReference>
<dbReference type="eggNOG" id="KOG0201">
    <property type="taxonomic scope" value="Eukaryota"/>
</dbReference>
<dbReference type="VEuPathDB" id="FungiDB:SCHCODRAFT_02738395"/>
<dbReference type="OMA" id="YYGCFLD"/>
<feature type="binding site" evidence="4">
    <location>
        <position position="41"/>
    </location>
    <ligand>
        <name>ATP</name>
        <dbReference type="ChEBI" id="CHEBI:30616"/>
    </ligand>
</feature>
<dbReference type="PANTHER" id="PTHR48012:SF21">
    <property type="entry name" value="PH DOMAIN-CONTAINING PROTEIN"/>
    <property type="match status" value="1"/>
</dbReference>
<dbReference type="GO" id="GO:0004674">
    <property type="term" value="F:protein serine/threonine kinase activity"/>
    <property type="evidence" value="ECO:0007669"/>
    <property type="project" value="UniProtKB-KW"/>
</dbReference>
<keyword evidence="5" id="KW-0418">Kinase</keyword>
<gene>
    <name evidence="7" type="ORF">SCHCODRAFT_57079</name>
</gene>
<evidence type="ECO:0000256" key="2">
    <source>
        <dbReference type="ARBA" id="ARBA00022741"/>
    </source>
</evidence>
<dbReference type="AlphaFoldDB" id="D8Q8L5"/>
<sequence length="339" mass="37760">MPPPQQSVHQLYKRLERVGKGAYGAVYKGVHIPTGNIVALKIIDFEAAEGQGEDDIGDIQREVALLTALRDAPNITKYYGCHMDGPRAWIVMELAEGGSVYSIMQASKDKKLEERFVAVIVREVLIALAYLHRVPVIHRDIKAANVLITSACNVMICDFGVSALMQSANSKRNTMIGTPLFMAPELLGSVASYDTTADIWSLGIMVYEMIMGHPPHSHLNPHQAMDLIPRVKPPTLPESDGSKELRDFMAMCLKEVPSERATAEELLKTKWIKSTQKVPLTILKELLGRVQRAAPRESLAQPMAWEAAEQEEYVLSDCHSLVTDNIHKSSELRPSYERF</sequence>
<dbReference type="SMART" id="SM00220">
    <property type="entry name" value="S_TKc"/>
    <property type="match status" value="1"/>
</dbReference>
<dbReference type="GO" id="GO:0005737">
    <property type="term" value="C:cytoplasm"/>
    <property type="evidence" value="ECO:0007669"/>
    <property type="project" value="TreeGrafter"/>
</dbReference>
<dbReference type="PROSITE" id="PS00107">
    <property type="entry name" value="PROTEIN_KINASE_ATP"/>
    <property type="match status" value="1"/>
</dbReference>
<keyword evidence="3 4" id="KW-0067">ATP-binding</keyword>
<organism evidence="8">
    <name type="scientific">Schizophyllum commune (strain H4-8 / FGSC 9210)</name>
    <name type="common">Split gill fungus</name>
    <dbReference type="NCBI Taxonomy" id="578458"/>
    <lineage>
        <taxon>Eukaryota</taxon>
        <taxon>Fungi</taxon>
        <taxon>Dikarya</taxon>
        <taxon>Basidiomycota</taxon>
        <taxon>Agaricomycotina</taxon>
        <taxon>Agaricomycetes</taxon>
        <taxon>Agaricomycetidae</taxon>
        <taxon>Agaricales</taxon>
        <taxon>Schizophyllaceae</taxon>
        <taxon>Schizophyllum</taxon>
    </lineage>
</organism>
<dbReference type="InterPro" id="IPR000719">
    <property type="entry name" value="Prot_kinase_dom"/>
</dbReference>
<evidence type="ECO:0000313" key="7">
    <source>
        <dbReference type="EMBL" id="EFI95495.1"/>
    </source>
</evidence>
<dbReference type="KEGG" id="scm:SCHCO_02738395"/>
<dbReference type="PROSITE" id="PS00108">
    <property type="entry name" value="PROTEIN_KINASE_ST"/>
    <property type="match status" value="1"/>
</dbReference>
<dbReference type="RefSeq" id="XP_003030398.1">
    <property type="nucleotide sequence ID" value="XM_003030352.1"/>
</dbReference>
<dbReference type="InParanoid" id="D8Q8L5"/>
<dbReference type="InterPro" id="IPR008271">
    <property type="entry name" value="Ser/Thr_kinase_AS"/>
</dbReference>
<evidence type="ECO:0000256" key="4">
    <source>
        <dbReference type="PROSITE-ProRule" id="PRU10141"/>
    </source>
</evidence>
<keyword evidence="2 4" id="KW-0547">Nucleotide-binding</keyword>
<dbReference type="PROSITE" id="PS50011">
    <property type="entry name" value="PROTEIN_KINASE_DOM"/>
    <property type="match status" value="1"/>
</dbReference>
<dbReference type="Pfam" id="PF00069">
    <property type="entry name" value="Pkinase"/>
    <property type="match status" value="1"/>
</dbReference>
<evidence type="ECO:0000256" key="3">
    <source>
        <dbReference type="ARBA" id="ARBA00022840"/>
    </source>
</evidence>
<evidence type="ECO:0000259" key="6">
    <source>
        <dbReference type="PROSITE" id="PS50011"/>
    </source>
</evidence>
<keyword evidence="8" id="KW-1185">Reference proteome</keyword>
<dbReference type="EMBL" id="GL377308">
    <property type="protein sequence ID" value="EFI95495.1"/>
    <property type="molecule type" value="Genomic_DNA"/>
</dbReference>
<dbReference type="OrthoDB" id="248923at2759"/>
<dbReference type="Gene3D" id="1.10.510.10">
    <property type="entry name" value="Transferase(Phosphotransferase) domain 1"/>
    <property type="match status" value="1"/>
</dbReference>
<dbReference type="SUPFAM" id="SSF56112">
    <property type="entry name" value="Protein kinase-like (PK-like)"/>
    <property type="match status" value="1"/>
</dbReference>
<dbReference type="HOGENOM" id="CLU_000288_63_23_1"/>
<dbReference type="Proteomes" id="UP000007431">
    <property type="component" value="Unassembled WGS sequence"/>
</dbReference>
<dbReference type="STRING" id="578458.D8Q8L5"/>
<dbReference type="GeneID" id="9587888"/>